<evidence type="ECO:0000256" key="8">
    <source>
        <dbReference type="ARBA" id="ARBA00023134"/>
    </source>
</evidence>
<dbReference type="InterPro" id="IPR010505">
    <property type="entry name" value="MoaA_twitch"/>
</dbReference>
<keyword evidence="4" id="KW-0479">Metal-binding</keyword>
<evidence type="ECO:0000256" key="9">
    <source>
        <dbReference type="ARBA" id="ARBA00023150"/>
    </source>
</evidence>
<dbReference type="GO" id="GO:0051539">
    <property type="term" value="F:4 iron, 4 sulfur cluster binding"/>
    <property type="evidence" value="ECO:0007669"/>
    <property type="project" value="UniProtKB-KW"/>
</dbReference>
<evidence type="ECO:0000256" key="3">
    <source>
        <dbReference type="ARBA" id="ARBA00022691"/>
    </source>
</evidence>
<dbReference type="InterPro" id="IPR058240">
    <property type="entry name" value="rSAM_sf"/>
</dbReference>
<proteinExistence type="predicted"/>
<evidence type="ECO:0000256" key="2">
    <source>
        <dbReference type="ARBA" id="ARBA00022485"/>
    </source>
</evidence>
<evidence type="ECO:0000259" key="11">
    <source>
        <dbReference type="PROSITE" id="PS51918"/>
    </source>
</evidence>
<dbReference type="GO" id="GO:0061798">
    <property type="term" value="F:GTP 3',8'-cyclase activity"/>
    <property type="evidence" value="ECO:0007669"/>
    <property type="project" value="TreeGrafter"/>
</dbReference>
<keyword evidence="7" id="KW-0411">Iron-sulfur</keyword>
<accession>A0A3P3XME6</accession>
<keyword evidence="2" id="KW-0004">4Fe-4S</keyword>
<keyword evidence="6" id="KW-0408">Iron</keyword>
<dbReference type="GO" id="GO:0061799">
    <property type="term" value="F:cyclic pyranopterin monophosphate synthase activity"/>
    <property type="evidence" value="ECO:0007669"/>
    <property type="project" value="TreeGrafter"/>
</dbReference>
<protein>
    <submittedName>
        <fullName evidence="12">Molybdenum cofactor biosynthesis enzyme</fullName>
    </submittedName>
</protein>
<evidence type="ECO:0000313" key="12">
    <source>
        <dbReference type="EMBL" id="SLM17395.1"/>
    </source>
</evidence>
<evidence type="ECO:0000256" key="4">
    <source>
        <dbReference type="ARBA" id="ARBA00022723"/>
    </source>
</evidence>
<dbReference type="CDD" id="cd01335">
    <property type="entry name" value="Radical_SAM"/>
    <property type="match status" value="1"/>
</dbReference>
<dbReference type="Gene3D" id="3.20.20.70">
    <property type="entry name" value="Aldolase class I"/>
    <property type="match status" value="1"/>
</dbReference>
<dbReference type="PANTHER" id="PTHR22960:SF0">
    <property type="entry name" value="MOLYBDENUM COFACTOR BIOSYNTHESIS PROTEIN 1"/>
    <property type="match status" value="1"/>
</dbReference>
<reference evidence="12" key="1">
    <citation type="submission" date="2017-02" db="EMBL/GenBank/DDBJ databases">
        <authorList>
            <person name="Regsiter A."/>
            <person name="William W."/>
        </authorList>
    </citation>
    <scope>NUCLEOTIDE SEQUENCE</scope>
    <source>
        <strain evidence="12">BdmA 4</strain>
    </source>
</reference>
<dbReference type="SUPFAM" id="SSF102114">
    <property type="entry name" value="Radical SAM enzymes"/>
    <property type="match status" value="1"/>
</dbReference>
<evidence type="ECO:0000256" key="10">
    <source>
        <dbReference type="ARBA" id="ARBA00023239"/>
    </source>
</evidence>
<dbReference type="GO" id="GO:0046872">
    <property type="term" value="F:metal ion binding"/>
    <property type="evidence" value="ECO:0007669"/>
    <property type="project" value="UniProtKB-KW"/>
</dbReference>
<dbReference type="EMBL" id="FWDO01000003">
    <property type="protein sequence ID" value="SLM17395.1"/>
    <property type="molecule type" value="Genomic_DNA"/>
</dbReference>
<keyword evidence="5" id="KW-0547">Nucleotide-binding</keyword>
<sequence length="335" mass="36101">MTDGEAGIVGIRDSFGRTHTYLRLSVTEACNYRCQYCGPGVVHRGLSDDHVVLLCSLFRSMGIRTLRLTGGEPTVRPGLIPLIVRLSSLGFERLALTTNGTSLVRDARALRKAGIQSVNVSLDAVDADLYASLTGGFPVRPVLEGIGAALSEGLAVKLNAVLLADTYRSQVRQLMDFAGKFGIPLRFIELMPFGDGARCEGVSTATLVAFLGEEYGEEASVCPPQGLGANSVSKGDEPWGSGPAEYRRFGGVDVGLIGALTSCFCSRCQRLRLTNEGWLKTCLYHSDHLNLSELLDRGCSQDEMRGRIADFVLTKRLRHAFQSGPVEWPLSSVGG</sequence>
<dbReference type="GO" id="GO:0006777">
    <property type="term" value="P:Mo-molybdopterin cofactor biosynthetic process"/>
    <property type="evidence" value="ECO:0007669"/>
    <property type="project" value="UniProtKB-KW"/>
</dbReference>
<dbReference type="InterPro" id="IPR050105">
    <property type="entry name" value="MoCo_biosynth_MoaA/MoaC"/>
</dbReference>
<evidence type="ECO:0000256" key="7">
    <source>
        <dbReference type="ARBA" id="ARBA00023014"/>
    </source>
</evidence>
<dbReference type="SFLD" id="SFLDG01386">
    <property type="entry name" value="main_SPASM_domain-containing"/>
    <property type="match status" value="1"/>
</dbReference>
<dbReference type="InterPro" id="IPR013785">
    <property type="entry name" value="Aldolase_TIM"/>
</dbReference>
<dbReference type="Pfam" id="PF04055">
    <property type="entry name" value="Radical_SAM"/>
    <property type="match status" value="1"/>
</dbReference>
<dbReference type="PANTHER" id="PTHR22960">
    <property type="entry name" value="MOLYBDOPTERIN COFACTOR SYNTHESIS PROTEIN A"/>
    <property type="match status" value="1"/>
</dbReference>
<evidence type="ECO:0000256" key="6">
    <source>
        <dbReference type="ARBA" id="ARBA00023004"/>
    </source>
</evidence>
<dbReference type="Pfam" id="PF06463">
    <property type="entry name" value="Mob_synth_C"/>
    <property type="match status" value="1"/>
</dbReference>
<dbReference type="SFLD" id="SFLDS00029">
    <property type="entry name" value="Radical_SAM"/>
    <property type="match status" value="1"/>
</dbReference>
<dbReference type="SFLD" id="SFLDG01067">
    <property type="entry name" value="SPASM/twitch_domain_containing"/>
    <property type="match status" value="1"/>
</dbReference>
<dbReference type="AlphaFoldDB" id="A0A3P3XME6"/>
<comment type="cofactor">
    <cofactor evidence="1">
        <name>[4Fe-4S] cluster</name>
        <dbReference type="ChEBI" id="CHEBI:49883"/>
    </cofactor>
</comment>
<gene>
    <name evidence="12" type="ORF">SPIRO4BDMA_30032</name>
</gene>
<evidence type="ECO:0000256" key="5">
    <source>
        <dbReference type="ARBA" id="ARBA00022741"/>
    </source>
</evidence>
<dbReference type="PROSITE" id="PS51918">
    <property type="entry name" value="RADICAL_SAM"/>
    <property type="match status" value="1"/>
</dbReference>
<dbReference type="CDD" id="cd21117">
    <property type="entry name" value="Twitch_MoaA"/>
    <property type="match status" value="1"/>
</dbReference>
<keyword evidence="10" id="KW-0456">Lyase</keyword>
<keyword evidence="9" id="KW-0501">Molybdenum cofactor biosynthesis</keyword>
<evidence type="ECO:0000256" key="1">
    <source>
        <dbReference type="ARBA" id="ARBA00001966"/>
    </source>
</evidence>
<keyword evidence="3" id="KW-0949">S-adenosyl-L-methionine</keyword>
<keyword evidence="8" id="KW-0342">GTP-binding</keyword>
<organism evidence="12">
    <name type="scientific">uncultured spirochete</name>
    <dbReference type="NCBI Taxonomy" id="156406"/>
    <lineage>
        <taxon>Bacteria</taxon>
        <taxon>Pseudomonadati</taxon>
        <taxon>Spirochaetota</taxon>
        <taxon>Spirochaetia</taxon>
        <taxon>Spirochaetales</taxon>
        <taxon>environmental samples</taxon>
    </lineage>
</organism>
<dbReference type="InterPro" id="IPR040064">
    <property type="entry name" value="MoaA-like"/>
</dbReference>
<dbReference type="InterPro" id="IPR007197">
    <property type="entry name" value="rSAM"/>
</dbReference>
<feature type="domain" description="Radical SAM core" evidence="11">
    <location>
        <begin position="14"/>
        <end position="218"/>
    </location>
</feature>
<dbReference type="GO" id="GO:0005525">
    <property type="term" value="F:GTP binding"/>
    <property type="evidence" value="ECO:0007669"/>
    <property type="project" value="UniProtKB-KW"/>
</dbReference>
<dbReference type="SFLD" id="SFLDG01383">
    <property type="entry name" value="cyclic_pyranopterin_phosphate"/>
    <property type="match status" value="1"/>
</dbReference>
<name>A0A3P3XME6_9SPIR</name>